<accession>A0AAU8AVC0</accession>
<evidence type="ECO:0000256" key="3">
    <source>
        <dbReference type="ARBA" id="ARBA00022431"/>
    </source>
</evidence>
<dbReference type="SUPFAM" id="SSF88645">
    <property type="entry name" value="ssDNA viruses"/>
    <property type="match status" value="1"/>
</dbReference>
<keyword evidence="5" id="KW-0946">Virion</keyword>
<evidence type="ECO:0000256" key="4">
    <source>
        <dbReference type="ARBA" id="ARBA00022561"/>
    </source>
</evidence>
<name>A0AAU8AVC0_9VIRU</name>
<dbReference type="InterPro" id="IPR003514">
    <property type="entry name" value="Microviridae_protein_F"/>
</dbReference>
<proteinExistence type="inferred from homology"/>
<dbReference type="InterPro" id="IPR016184">
    <property type="entry name" value="Capsid/spike_ssDNA_virus"/>
</dbReference>
<reference evidence="6" key="1">
    <citation type="submission" date="2024-03" db="EMBL/GenBank/DDBJ databases">
        <title>Diverse circular DNA viruses in blood, oral, and fecal samples of captive lemurs.</title>
        <authorList>
            <person name="Paietta E.N."/>
            <person name="Kraberger S."/>
            <person name="Lund M.C."/>
            <person name="Custer J.M."/>
            <person name="Vargas K.M."/>
            <person name="Ehmke E.E."/>
            <person name="Yoder A.D."/>
            <person name="Varsani A."/>
        </authorList>
    </citation>
    <scope>NUCLEOTIDE SEQUENCE</scope>
    <source>
        <strain evidence="6">Duke_18_87</strain>
    </source>
</reference>
<dbReference type="Pfam" id="PF02305">
    <property type="entry name" value="Phage_F"/>
    <property type="match status" value="1"/>
</dbReference>
<dbReference type="EMBL" id="PP511372">
    <property type="protein sequence ID" value="XCD03544.1"/>
    <property type="molecule type" value="Genomic_DNA"/>
</dbReference>
<evidence type="ECO:0000313" key="6">
    <source>
        <dbReference type="EMBL" id="XCD03544.1"/>
    </source>
</evidence>
<dbReference type="Gene3D" id="2.60.169.10">
    <property type="entry name" value="Microviridae F protein"/>
    <property type="match status" value="2"/>
</dbReference>
<keyword evidence="3" id="KW-1140">T=1 icosahedral capsid protein</keyword>
<keyword evidence="4" id="KW-0167">Capsid protein</keyword>
<comment type="subcellular location">
    <subcellularLocation>
        <location evidence="1">Virion</location>
    </subcellularLocation>
</comment>
<dbReference type="GO" id="GO:0005198">
    <property type="term" value="F:structural molecule activity"/>
    <property type="evidence" value="ECO:0007669"/>
    <property type="project" value="InterPro"/>
</dbReference>
<evidence type="ECO:0000256" key="2">
    <source>
        <dbReference type="ARBA" id="ARBA00009963"/>
    </source>
</evidence>
<comment type="similarity">
    <text evidence="2">Belongs to the microviridae F protein family.</text>
</comment>
<evidence type="ECO:0000256" key="5">
    <source>
        <dbReference type="ARBA" id="ARBA00022844"/>
    </source>
</evidence>
<evidence type="ECO:0000256" key="1">
    <source>
        <dbReference type="ARBA" id="ARBA00004328"/>
    </source>
</evidence>
<dbReference type="InterPro" id="IPR037002">
    <property type="entry name" value="Microviridae_protein_F_sf"/>
</dbReference>
<protein>
    <submittedName>
        <fullName evidence="6">Major capsid protein</fullName>
    </submittedName>
</protein>
<sequence length="550" mass="61669">MVNRSVVYRAPKINKFPVKWTRDYTLDMGAVYPIMCEYAMPNSYWKFKPLHKLRTMPLVAPFMHDVYVSTRYFRVPLRLLMNEAVYHNYMTGGKNDDDATPTPVVNSGVSGYEAGSVMDYLGYVANSVDDNFQKVVVANHTENAWAIRAYWQVINDHFINTNITEPIEFSKEPGLDNTTPKEFFYASWGFDQYVNALPSLSRGDPVYLPLGTSAPINGSVAGLNNNGGGTVIQPFVVGKNFPTSGIIHGGAQGAAVQNKLDNQEIEGMYADLTGASAIDTNQLRDTVALGFAKNLSMYIGNRFQDWLYGVFGARASDARLQRAEYLGGQVSPLYVNDVDQTSATEEATTPQGNLAGKGIAFNGDLTIKCYCEEPCIILGVMYVLPKTTYYQGSRRWMIYNSRYDYPNPLYAKISDQPIYEEQLLAMGDDEEVDVIYTNDEGEEVTVKVNNKTKFGFEPRFFEATTIPSTVHGDLRSTLKYWTLTREFSKSAPPMLNESFVYAKNVSKRVFAVTDQKYASFIGHSLFRGYIKQPLPKNQLPSSMGLLFGEY</sequence>
<organism evidence="6">
    <name type="scientific">Dulem virus 94</name>
    <dbReference type="NCBI Taxonomy" id="3145805"/>
    <lineage>
        <taxon>Viruses</taxon>
        <taxon>Monodnaviria</taxon>
        <taxon>Sangervirae</taxon>
        <taxon>Phixviricota</taxon>
        <taxon>Malgrandaviricetes</taxon>
        <taxon>Petitvirales</taxon>
        <taxon>Microviridae</taxon>
        <taxon>Microvirus</taxon>
    </lineage>
</organism>
<dbReference type="GO" id="GO:0039615">
    <property type="term" value="C:T=1 icosahedral viral capsid"/>
    <property type="evidence" value="ECO:0007669"/>
    <property type="project" value="UniProtKB-KW"/>
</dbReference>